<dbReference type="OrthoDB" id="9777193at2"/>
<organism evidence="1 2">
    <name type="scientific">Muricoccus roseus</name>
    <dbReference type="NCBI Taxonomy" id="198092"/>
    <lineage>
        <taxon>Bacteria</taxon>
        <taxon>Pseudomonadati</taxon>
        <taxon>Pseudomonadota</taxon>
        <taxon>Alphaproteobacteria</taxon>
        <taxon>Acetobacterales</taxon>
        <taxon>Roseomonadaceae</taxon>
        <taxon>Muricoccus</taxon>
    </lineage>
</organism>
<dbReference type="SMART" id="SM00882">
    <property type="entry name" value="CoA_trans"/>
    <property type="match status" value="1"/>
</dbReference>
<dbReference type="InterPro" id="IPR037171">
    <property type="entry name" value="NagB/RpiA_transferase-like"/>
</dbReference>
<evidence type="ECO:0000313" key="2">
    <source>
        <dbReference type="Proteomes" id="UP000184387"/>
    </source>
</evidence>
<dbReference type="STRING" id="198092.SAMN02745194_04604"/>
<dbReference type="AlphaFoldDB" id="A0A1M6R7E1"/>
<dbReference type="Gene3D" id="3.30.30.40">
    <property type="match status" value="1"/>
</dbReference>
<proteinExistence type="predicted"/>
<dbReference type="RefSeq" id="WP_073139464.1">
    <property type="nucleotide sequence ID" value="NZ_FQZF01000041.1"/>
</dbReference>
<keyword evidence="2" id="KW-1185">Reference proteome</keyword>
<gene>
    <name evidence="1" type="ORF">SAMN02745194_04604</name>
</gene>
<keyword evidence="1" id="KW-0808">Transferase</keyword>
<dbReference type="SUPFAM" id="SSF100950">
    <property type="entry name" value="NagB/RpiA/CoA transferase-like"/>
    <property type="match status" value="1"/>
</dbReference>
<evidence type="ECO:0000313" key="1">
    <source>
        <dbReference type="EMBL" id="SHK28336.1"/>
    </source>
</evidence>
<dbReference type="EMBL" id="FQZF01000041">
    <property type="protein sequence ID" value="SHK28336.1"/>
    <property type="molecule type" value="Genomic_DNA"/>
</dbReference>
<dbReference type="InterPro" id="IPR004165">
    <property type="entry name" value="CoA_trans_fam_I"/>
</dbReference>
<name>A0A1M6R7E1_9PROT</name>
<reference evidence="1 2" key="1">
    <citation type="submission" date="2016-11" db="EMBL/GenBank/DDBJ databases">
        <authorList>
            <person name="Jaros S."/>
            <person name="Januszkiewicz K."/>
            <person name="Wedrychowicz H."/>
        </authorList>
    </citation>
    <scope>NUCLEOTIDE SEQUENCE [LARGE SCALE GENOMIC DNA]</scope>
    <source>
        <strain evidence="1 2">DSM 14916</strain>
    </source>
</reference>
<dbReference type="GO" id="GO:0008410">
    <property type="term" value="F:CoA-transferase activity"/>
    <property type="evidence" value="ECO:0007669"/>
    <property type="project" value="InterPro"/>
</dbReference>
<protein>
    <submittedName>
        <fullName evidence="1">Glutaconate CoA-transferase subunit A</fullName>
    </submittedName>
</protein>
<dbReference type="Gene3D" id="3.40.1080.10">
    <property type="entry name" value="Glutaconate Coenzyme A-transferase"/>
    <property type="match status" value="1"/>
</dbReference>
<sequence>MTQMSLEALAAAVPDGALLALPPDNSLPSVALAKALVRRGAKGLRLLGVPVSGFATDLLIGSGCVEEVQTSAVSLGEAGFAPRFSAAVKAGAITLRDATCPAIHTMLQAAEKGVPFMPLRGVIGSDILAHRPDWRVVQNPLSERPDPILILPALHPDVAAIHAVMADAQGNVWVGRRRECATLAHASRKLLVTVERVVRGNFLEDERLAPGTISATYVEAYAVAERGAHPVALLDEYGFDAAYVAAYARAARTEEGFRAWVEEHVFGRAAQVAAE</sequence>
<accession>A0A1M6R7E1</accession>
<dbReference type="Pfam" id="PF01144">
    <property type="entry name" value="CoA_trans"/>
    <property type="match status" value="1"/>
</dbReference>
<dbReference type="Proteomes" id="UP000184387">
    <property type="component" value="Unassembled WGS sequence"/>
</dbReference>